<organism evidence="1 2">
    <name type="scientific">Myodes glareolus</name>
    <name type="common">Bank vole</name>
    <name type="synonym">Clethrionomys glareolus</name>
    <dbReference type="NCBI Taxonomy" id="447135"/>
    <lineage>
        <taxon>Eukaryota</taxon>
        <taxon>Metazoa</taxon>
        <taxon>Chordata</taxon>
        <taxon>Craniata</taxon>
        <taxon>Vertebrata</taxon>
        <taxon>Euteleostomi</taxon>
        <taxon>Mammalia</taxon>
        <taxon>Eutheria</taxon>
        <taxon>Euarchontoglires</taxon>
        <taxon>Glires</taxon>
        <taxon>Rodentia</taxon>
        <taxon>Myomorpha</taxon>
        <taxon>Muroidea</taxon>
        <taxon>Cricetidae</taxon>
        <taxon>Arvicolinae</taxon>
        <taxon>Myodes</taxon>
    </lineage>
</organism>
<dbReference type="EMBL" id="JBBHLL010000032">
    <property type="protein sequence ID" value="KAK7826853.1"/>
    <property type="molecule type" value="Genomic_DNA"/>
</dbReference>
<dbReference type="Gene3D" id="1.25.40.20">
    <property type="entry name" value="Ankyrin repeat-containing domain"/>
    <property type="match status" value="1"/>
</dbReference>
<keyword evidence="2" id="KW-1185">Reference proteome</keyword>
<name>A0AAW0JK11_MYOGA</name>
<reference evidence="1 2" key="1">
    <citation type="journal article" date="2023" name="bioRxiv">
        <title>Conserved and derived expression patterns and positive selection on dental genes reveal complex evolutionary context of ever-growing rodent molars.</title>
        <authorList>
            <person name="Calamari Z.T."/>
            <person name="Song A."/>
            <person name="Cohen E."/>
            <person name="Akter M."/>
            <person name="Roy R.D."/>
            <person name="Hallikas O."/>
            <person name="Christensen M.M."/>
            <person name="Li P."/>
            <person name="Marangoni P."/>
            <person name="Jernvall J."/>
            <person name="Klein O.D."/>
        </authorList>
    </citation>
    <scope>NUCLEOTIDE SEQUENCE [LARGE SCALE GENOMIC DNA]</scope>
    <source>
        <strain evidence="1">V071</strain>
    </source>
</reference>
<dbReference type="InterPro" id="IPR036770">
    <property type="entry name" value="Ankyrin_rpt-contain_sf"/>
</dbReference>
<dbReference type="AlphaFoldDB" id="A0AAW0JK11"/>
<comment type="caution">
    <text evidence="1">The sequence shown here is derived from an EMBL/GenBank/DDBJ whole genome shotgun (WGS) entry which is preliminary data.</text>
</comment>
<proteinExistence type="predicted"/>
<accession>A0AAW0JK11</accession>
<protein>
    <submittedName>
        <fullName evidence="1">Uncharacterized protein</fullName>
    </submittedName>
</protein>
<dbReference type="Proteomes" id="UP001488838">
    <property type="component" value="Unassembled WGS sequence"/>
</dbReference>
<evidence type="ECO:0000313" key="1">
    <source>
        <dbReference type="EMBL" id="KAK7826853.1"/>
    </source>
</evidence>
<evidence type="ECO:0000313" key="2">
    <source>
        <dbReference type="Proteomes" id="UP001488838"/>
    </source>
</evidence>
<gene>
    <name evidence="1" type="ORF">U0070_026449</name>
</gene>
<sequence length="49" mass="5579">MNTEAEQQLLHHARNGNIDEVRKLLEAMERTEVIADIDCKGKLFTLAVN</sequence>